<dbReference type="KEGG" id="pry:Prubr_53820"/>
<protein>
    <submittedName>
        <fullName evidence="2">Uncharacterized protein</fullName>
    </submittedName>
</protein>
<evidence type="ECO:0000313" key="2">
    <source>
        <dbReference type="EMBL" id="BCJ68361.1"/>
    </source>
</evidence>
<keyword evidence="3" id="KW-1185">Reference proteome</keyword>
<dbReference type="AlphaFoldDB" id="A0A810N3T2"/>
<accession>A0A810N3T2</accession>
<dbReference type="RefSeq" id="WP_212817617.1">
    <property type="nucleotide sequence ID" value="NZ_AP023359.1"/>
</dbReference>
<evidence type="ECO:0000256" key="1">
    <source>
        <dbReference type="SAM" id="SignalP"/>
    </source>
</evidence>
<sequence length="84" mass="8906">MRPQVRARRGALAALLVVPTIVVAIATPANAATVLNRFERSCYFGCSPWVQVNGPYNASVGSDCVTKSWTGTTTVRKPAPGARC</sequence>
<dbReference type="EMBL" id="AP023359">
    <property type="protein sequence ID" value="BCJ68361.1"/>
    <property type="molecule type" value="Genomic_DNA"/>
</dbReference>
<keyword evidence="1" id="KW-0732">Signal</keyword>
<reference evidence="2" key="1">
    <citation type="submission" date="2020-08" db="EMBL/GenBank/DDBJ databases">
        <title>Whole genome shotgun sequence of Polymorphospora rubra NBRC 101157.</title>
        <authorList>
            <person name="Komaki H."/>
            <person name="Tamura T."/>
        </authorList>
    </citation>
    <scope>NUCLEOTIDE SEQUENCE</scope>
    <source>
        <strain evidence="2">NBRC 101157</strain>
    </source>
</reference>
<evidence type="ECO:0000313" key="3">
    <source>
        <dbReference type="Proteomes" id="UP000680866"/>
    </source>
</evidence>
<organism evidence="2 3">
    <name type="scientific">Polymorphospora rubra</name>
    <dbReference type="NCBI Taxonomy" id="338584"/>
    <lineage>
        <taxon>Bacteria</taxon>
        <taxon>Bacillati</taxon>
        <taxon>Actinomycetota</taxon>
        <taxon>Actinomycetes</taxon>
        <taxon>Micromonosporales</taxon>
        <taxon>Micromonosporaceae</taxon>
        <taxon>Polymorphospora</taxon>
    </lineage>
</organism>
<proteinExistence type="predicted"/>
<name>A0A810N3T2_9ACTN</name>
<dbReference type="Proteomes" id="UP000680866">
    <property type="component" value="Chromosome"/>
</dbReference>
<gene>
    <name evidence="2" type="ORF">Prubr_53820</name>
</gene>
<feature type="chain" id="PRO_5032304884" evidence="1">
    <location>
        <begin position="32"/>
        <end position="84"/>
    </location>
</feature>
<feature type="signal peptide" evidence="1">
    <location>
        <begin position="1"/>
        <end position="31"/>
    </location>
</feature>